<dbReference type="AlphaFoldDB" id="A0A8S4G1J2"/>
<keyword evidence="8" id="KW-1185">Reference proteome</keyword>
<organism evidence="7 8">
    <name type="scientific">Plutella xylostella</name>
    <name type="common">Diamondback moth</name>
    <name type="synonym">Plutella maculipennis</name>
    <dbReference type="NCBI Taxonomy" id="51655"/>
    <lineage>
        <taxon>Eukaryota</taxon>
        <taxon>Metazoa</taxon>
        <taxon>Ecdysozoa</taxon>
        <taxon>Arthropoda</taxon>
        <taxon>Hexapoda</taxon>
        <taxon>Insecta</taxon>
        <taxon>Pterygota</taxon>
        <taxon>Neoptera</taxon>
        <taxon>Endopterygota</taxon>
        <taxon>Lepidoptera</taxon>
        <taxon>Glossata</taxon>
        <taxon>Ditrysia</taxon>
        <taxon>Yponomeutoidea</taxon>
        <taxon>Plutellidae</taxon>
        <taxon>Plutella</taxon>
    </lineage>
</organism>
<feature type="compositionally biased region" description="Basic and acidic residues" evidence="6">
    <location>
        <begin position="312"/>
        <end position="332"/>
    </location>
</feature>
<feature type="region of interest" description="Disordered" evidence="6">
    <location>
        <begin position="661"/>
        <end position="707"/>
    </location>
</feature>
<evidence type="ECO:0000313" key="8">
    <source>
        <dbReference type="Proteomes" id="UP000653454"/>
    </source>
</evidence>
<keyword evidence="2" id="KW-0597">Phosphoprotein</keyword>
<name>A0A8S4G1J2_PLUXY</name>
<feature type="region of interest" description="Disordered" evidence="6">
    <location>
        <begin position="273"/>
        <end position="347"/>
    </location>
</feature>
<comment type="caution">
    <text evidence="7">The sequence shown here is derived from an EMBL/GenBank/DDBJ whole genome shotgun (WGS) entry which is preliminary data.</text>
</comment>
<keyword evidence="4" id="KW-0418">Kinase</keyword>
<evidence type="ECO:0000256" key="2">
    <source>
        <dbReference type="ARBA" id="ARBA00022553"/>
    </source>
</evidence>
<evidence type="ECO:0000256" key="4">
    <source>
        <dbReference type="ARBA" id="ARBA00022777"/>
    </source>
</evidence>
<feature type="region of interest" description="Disordered" evidence="6">
    <location>
        <begin position="528"/>
        <end position="550"/>
    </location>
</feature>
<evidence type="ECO:0000256" key="3">
    <source>
        <dbReference type="ARBA" id="ARBA00022679"/>
    </source>
</evidence>
<dbReference type="PANTHER" id="PTHR46538:SF3">
    <property type="entry name" value="PROTEIN KINASE DOMAIN-CONTAINING PROTEIN"/>
    <property type="match status" value="1"/>
</dbReference>
<accession>A0A8S4G1J2</accession>
<keyword evidence="5" id="KW-0175">Coiled coil</keyword>
<keyword evidence="3" id="KW-0808">Transferase</keyword>
<feature type="compositionally biased region" description="Basic and acidic residues" evidence="6">
    <location>
        <begin position="281"/>
        <end position="304"/>
    </location>
</feature>
<dbReference type="Proteomes" id="UP000653454">
    <property type="component" value="Unassembled WGS sequence"/>
</dbReference>
<evidence type="ECO:0000256" key="6">
    <source>
        <dbReference type="SAM" id="MobiDB-lite"/>
    </source>
</evidence>
<keyword evidence="1" id="KW-0723">Serine/threonine-protein kinase</keyword>
<dbReference type="InterPro" id="IPR051585">
    <property type="entry name" value="STE20_Ser/Thr_Kinases"/>
</dbReference>
<proteinExistence type="predicted"/>
<sequence length="731" mass="85966">MWDDHALRKQELREIKMLQKLEQKQFQDLNAKEQQLREQQDKRFEAELSSLTRAHEADLDTLARAQRAAAERAEQQLEAELRAAGKRLRTEHERDLRHFRDTLKQELKLLKQEVELVSRERRKEAYRARRARLDAEHAERERAFVAALAEQQQHVLRRVHDARRARRALHDTQYLQQRHQIMRTRESALWELEEKQIHERHQLAKRQLKDEFLLRRHQMLVRHDKELDQIKRKNARKEEELAKCQALEKRSLPKRIRAEMKAREMMFRESLRISTAPAASEDERERLKKVRERERDDVQREPAHQHRAGRQRGRERETQEGKREREMFRESLRISTAPAASEDERERLKKVREREMFRESLRISTAPAASEDERERLKNFQENEKRRYQAEQQRLATKHAKAREELKAAGEALLRELEQYQNEKRKALMNHESNKMKAVEERYSAELRDWRATLGQRKQSLLNTFEKHLDDHENKYGTKIEDRSVYLDVPFPKNVLHHVLTSYQQRTSFMGSLSRSRTSLNLITTKTPTMDRRGSVSPLRETKSATNTTKRTKLAKAQKFGSTSNLKLVSEKISGFSVFNGPNEYRRDAPIMAYGDEASANGSVKMRENVKRGPKLNRQTMSEQLLMRTETDEAMKRSLSQHSLREDRALEAVVIDLPSMDYNTGRSTSPCGTLDSRDGSEDEGTTKYFSRWGPIRGSNSYSDSPDVPISQLSTVNLRASITSKNRDDSAV</sequence>
<reference evidence="7" key="1">
    <citation type="submission" date="2020-11" db="EMBL/GenBank/DDBJ databases">
        <authorList>
            <person name="Whiteford S."/>
        </authorList>
    </citation>
    <scope>NUCLEOTIDE SEQUENCE</scope>
</reference>
<feature type="coiled-coil region" evidence="5">
    <location>
        <begin position="19"/>
        <end position="120"/>
    </location>
</feature>
<feature type="coiled-coil region" evidence="5">
    <location>
        <begin position="378"/>
        <end position="434"/>
    </location>
</feature>
<evidence type="ECO:0000313" key="7">
    <source>
        <dbReference type="EMBL" id="CAG9132958.1"/>
    </source>
</evidence>
<gene>
    <name evidence="7" type="ORF">PLXY2_LOCUS11257</name>
</gene>
<feature type="compositionally biased region" description="Polar residues" evidence="6">
    <location>
        <begin position="661"/>
        <end position="671"/>
    </location>
</feature>
<dbReference type="EMBL" id="CAJHNJ030000055">
    <property type="protein sequence ID" value="CAG9132958.1"/>
    <property type="molecule type" value="Genomic_DNA"/>
</dbReference>
<dbReference type="Pfam" id="PF12474">
    <property type="entry name" value="PKK"/>
    <property type="match status" value="3"/>
</dbReference>
<evidence type="ECO:0000256" key="1">
    <source>
        <dbReference type="ARBA" id="ARBA00022527"/>
    </source>
</evidence>
<dbReference type="GO" id="GO:0004674">
    <property type="term" value="F:protein serine/threonine kinase activity"/>
    <property type="evidence" value="ECO:0007669"/>
    <property type="project" value="UniProtKB-KW"/>
</dbReference>
<dbReference type="PANTHER" id="PTHR46538">
    <property type="entry name" value="PROTEIN KINASE DOMAIN-CONTAINING PROTEIN"/>
    <property type="match status" value="1"/>
</dbReference>
<dbReference type="InterPro" id="IPR022165">
    <property type="entry name" value="PKK"/>
</dbReference>
<protein>
    <submittedName>
        <fullName evidence="7">(diamondback moth) hypothetical protein</fullName>
    </submittedName>
</protein>
<feature type="coiled-coil region" evidence="5">
    <location>
        <begin position="220"/>
        <end position="250"/>
    </location>
</feature>
<evidence type="ECO:0000256" key="5">
    <source>
        <dbReference type="SAM" id="Coils"/>
    </source>
</evidence>